<organism evidence="1 2">
    <name type="scientific">Kolteria novifilia</name>
    <dbReference type="NCBI Taxonomy" id="2527975"/>
    <lineage>
        <taxon>Bacteria</taxon>
        <taxon>Pseudomonadati</taxon>
        <taxon>Planctomycetota</taxon>
        <taxon>Planctomycetia</taxon>
        <taxon>Kolteriales</taxon>
        <taxon>Kolteriaceae</taxon>
        <taxon>Kolteria</taxon>
    </lineage>
</organism>
<dbReference type="EMBL" id="CP036279">
    <property type="protein sequence ID" value="QDU61772.1"/>
    <property type="molecule type" value="Genomic_DNA"/>
</dbReference>
<reference evidence="1 2" key="1">
    <citation type="submission" date="2019-02" db="EMBL/GenBank/DDBJ databases">
        <title>Deep-cultivation of Planctomycetes and their phenomic and genomic characterization uncovers novel biology.</title>
        <authorList>
            <person name="Wiegand S."/>
            <person name="Jogler M."/>
            <person name="Boedeker C."/>
            <person name="Pinto D."/>
            <person name="Vollmers J."/>
            <person name="Rivas-Marin E."/>
            <person name="Kohn T."/>
            <person name="Peeters S.H."/>
            <person name="Heuer A."/>
            <person name="Rast P."/>
            <person name="Oberbeckmann S."/>
            <person name="Bunk B."/>
            <person name="Jeske O."/>
            <person name="Meyerdierks A."/>
            <person name="Storesund J.E."/>
            <person name="Kallscheuer N."/>
            <person name="Luecker S."/>
            <person name="Lage O.M."/>
            <person name="Pohl T."/>
            <person name="Merkel B.J."/>
            <person name="Hornburger P."/>
            <person name="Mueller R.-W."/>
            <person name="Bruemmer F."/>
            <person name="Labrenz M."/>
            <person name="Spormann A.M."/>
            <person name="Op den Camp H."/>
            <person name="Overmann J."/>
            <person name="Amann R."/>
            <person name="Jetten M.S.M."/>
            <person name="Mascher T."/>
            <person name="Medema M.H."/>
            <person name="Devos D.P."/>
            <person name="Kaster A.-K."/>
            <person name="Ovreas L."/>
            <person name="Rohde M."/>
            <person name="Galperin M.Y."/>
            <person name="Jogler C."/>
        </authorList>
    </citation>
    <scope>NUCLEOTIDE SEQUENCE [LARGE SCALE GENOMIC DNA]</scope>
    <source>
        <strain evidence="1 2">Pan216</strain>
    </source>
</reference>
<evidence type="ECO:0000313" key="1">
    <source>
        <dbReference type="EMBL" id="QDU61772.1"/>
    </source>
</evidence>
<name>A0A518B4B1_9BACT</name>
<accession>A0A518B4B1</accession>
<gene>
    <name evidence="1" type="ORF">Pan216_26370</name>
</gene>
<dbReference type="Proteomes" id="UP000317093">
    <property type="component" value="Chromosome"/>
</dbReference>
<dbReference type="AlphaFoldDB" id="A0A518B4B1"/>
<evidence type="ECO:0008006" key="3">
    <source>
        <dbReference type="Google" id="ProtNLM"/>
    </source>
</evidence>
<protein>
    <recommendedName>
        <fullName evidence="3">Carboxypeptidase regulatory-like domain-containing protein</fullName>
    </recommendedName>
</protein>
<keyword evidence="2" id="KW-1185">Reference proteome</keyword>
<sequence>MAMPTEPETSVIARLLTPHRRCSALLLMLPLAVVLAAGCGDGRPQRFPVSGTVVVDGKPLTKGVVRFVPDGSRPATGKVLEDGRFAMTTFGGADGVMPGKHRVEIFAIEQLGPNKRQWLVPKKYSSYTTSGLEYTIDEPADDLTIELSWDGKEPLLEVFEDEGI</sequence>
<evidence type="ECO:0000313" key="2">
    <source>
        <dbReference type="Proteomes" id="UP000317093"/>
    </source>
</evidence>
<dbReference type="KEGG" id="knv:Pan216_26370"/>
<proteinExistence type="predicted"/>